<comment type="catalytic activity">
    <reaction evidence="14">
        <text>L-lysyl-[protein] + 3 S-adenosyl-L-methionine = N(6),N(6),N(6)-trimethyl-L-lysyl-[protein] + 3 S-adenosyl-L-homocysteine + 3 H(+)</text>
        <dbReference type="Rhea" id="RHEA:54192"/>
        <dbReference type="Rhea" id="RHEA-COMP:9752"/>
        <dbReference type="Rhea" id="RHEA-COMP:13826"/>
        <dbReference type="ChEBI" id="CHEBI:15378"/>
        <dbReference type="ChEBI" id="CHEBI:29969"/>
        <dbReference type="ChEBI" id="CHEBI:57856"/>
        <dbReference type="ChEBI" id="CHEBI:59789"/>
        <dbReference type="ChEBI" id="CHEBI:61961"/>
    </reaction>
    <physiologicalReaction direction="left-to-right" evidence="14">
        <dbReference type="Rhea" id="RHEA:54193"/>
    </physiologicalReaction>
</comment>
<evidence type="ECO:0000256" key="13">
    <source>
        <dbReference type="ARBA" id="ARBA00048081"/>
    </source>
</evidence>
<dbReference type="EC" id="2.1.1.372" evidence="10"/>
<evidence type="ECO:0000256" key="17">
    <source>
        <dbReference type="ARBA" id="ARBA00049806"/>
    </source>
</evidence>
<reference evidence="19" key="1">
    <citation type="submission" date="2015-11" db="EMBL/GenBank/DDBJ databases">
        <title>De novo transcriptome assembly of four potential Pierce s Disease insect vectors from Arizona vineyards.</title>
        <authorList>
            <person name="Tassone E.E."/>
        </authorList>
    </citation>
    <scope>NUCLEOTIDE SEQUENCE</scope>
</reference>
<dbReference type="AlphaFoldDB" id="A0A1B6IJZ2"/>
<dbReference type="PANTHER" id="PTHR46402">
    <property type="entry name" value="SET AND MYND DOMAIN-CONTAINING PROTEIN 5"/>
    <property type="match status" value="1"/>
</dbReference>
<keyword evidence="3" id="KW-0963">Cytoplasm</keyword>
<dbReference type="Gene3D" id="1.10.220.160">
    <property type="match status" value="1"/>
</dbReference>
<dbReference type="InterPro" id="IPR001214">
    <property type="entry name" value="SET_dom"/>
</dbReference>
<evidence type="ECO:0000256" key="7">
    <source>
        <dbReference type="ARBA" id="ARBA00022723"/>
    </source>
</evidence>
<accession>A0A1B6IJZ2</accession>
<evidence type="ECO:0000256" key="9">
    <source>
        <dbReference type="ARBA" id="ARBA00022833"/>
    </source>
</evidence>
<dbReference type="SUPFAM" id="SSF144232">
    <property type="entry name" value="HIT/MYND zinc finger-like"/>
    <property type="match status" value="1"/>
</dbReference>
<evidence type="ECO:0000256" key="6">
    <source>
        <dbReference type="ARBA" id="ARBA00022691"/>
    </source>
</evidence>
<evidence type="ECO:0000256" key="15">
    <source>
        <dbReference type="ARBA" id="ARBA00049768"/>
    </source>
</evidence>
<gene>
    <name evidence="19" type="ORF">g.21214</name>
</gene>
<evidence type="ECO:0000313" key="19">
    <source>
        <dbReference type="EMBL" id="JAS87237.1"/>
    </source>
</evidence>
<evidence type="ECO:0000256" key="8">
    <source>
        <dbReference type="ARBA" id="ARBA00022771"/>
    </source>
</evidence>
<evidence type="ECO:0000256" key="4">
    <source>
        <dbReference type="ARBA" id="ARBA00022603"/>
    </source>
</evidence>
<proteinExistence type="predicted"/>
<evidence type="ECO:0000256" key="14">
    <source>
        <dbReference type="ARBA" id="ARBA00049497"/>
    </source>
</evidence>
<evidence type="ECO:0000259" key="18">
    <source>
        <dbReference type="PROSITE" id="PS50280"/>
    </source>
</evidence>
<keyword evidence="4" id="KW-0489">Methyltransferase</keyword>
<dbReference type="EC" id="2.1.1.359" evidence="2"/>
<feature type="domain" description="SET" evidence="18">
    <location>
        <begin position="4"/>
        <end position="329"/>
    </location>
</feature>
<keyword evidence="9" id="KW-0862">Zinc</keyword>
<dbReference type="GO" id="GO:0005737">
    <property type="term" value="C:cytoplasm"/>
    <property type="evidence" value="ECO:0007669"/>
    <property type="project" value="UniProtKB-SubCell"/>
</dbReference>
<dbReference type="PANTHER" id="PTHR46402:SF2">
    <property type="entry name" value="HISTONE-LYSINE N-TRIMETHYLTRANSFERASE SMYD5"/>
    <property type="match status" value="1"/>
</dbReference>
<keyword evidence="7" id="KW-0479">Metal-binding</keyword>
<dbReference type="Pfam" id="PF00856">
    <property type="entry name" value="SET"/>
    <property type="match status" value="1"/>
</dbReference>
<dbReference type="InterPro" id="IPR044422">
    <property type="entry name" value="SMYD5_SET"/>
</dbReference>
<dbReference type="GO" id="GO:0140955">
    <property type="term" value="F:histone H3K36 trimethyltransferase activity"/>
    <property type="evidence" value="ECO:0007669"/>
    <property type="project" value="UniProtKB-EC"/>
</dbReference>
<dbReference type="CDD" id="cd10521">
    <property type="entry name" value="SET_SMYD5"/>
    <property type="match status" value="1"/>
</dbReference>
<keyword evidence="8" id="KW-0863">Zinc-finger</keyword>
<dbReference type="GO" id="GO:0008270">
    <property type="term" value="F:zinc ion binding"/>
    <property type="evidence" value="ECO:0007669"/>
    <property type="project" value="UniProtKB-KW"/>
</dbReference>
<evidence type="ECO:0000256" key="12">
    <source>
        <dbReference type="ARBA" id="ARBA00047545"/>
    </source>
</evidence>
<evidence type="ECO:0000256" key="1">
    <source>
        <dbReference type="ARBA" id="ARBA00004496"/>
    </source>
</evidence>
<dbReference type="GO" id="GO:0045814">
    <property type="term" value="P:negative regulation of gene expression, epigenetic"/>
    <property type="evidence" value="ECO:0007669"/>
    <property type="project" value="TreeGrafter"/>
</dbReference>
<evidence type="ECO:0000256" key="11">
    <source>
        <dbReference type="ARBA" id="ARBA00033038"/>
    </source>
</evidence>
<sequence length="379" mass="43400">MEDPGYEVREVDSYKGKGLFATKSFQPGDIIFEEVPIVSCQFSWNKDYGYLSCDHCMRPLETAEENVRRLTSRFIPLPYPECDPTDQSKHTSCPSCRVRYCSVECQSLASQLYHKVLCYGSDHPINSLIDTWKSMHYPPETATVMLIARIFAVVEQARDKEEAVSTFMQFCHRSVNEEDEIAHRLLGSEFSHQREILRQQMASLFPSEYVKHWLTPDGFRSLFALIGTNGQGVGTSVFSAWQKSVLQLTLSPEETATFNTLIDKIYDEMDEVVGTFLNCEGSALYAKQRLVNHSCLPNAAPHFPHSDHTLSLRAERVIQPNEEITISYLEECLLAHSRHTRHKVLREHYLFVCNCDRCQEQAEDADETSEDEDEEEDSA</sequence>
<dbReference type="Gene3D" id="6.10.140.2220">
    <property type="match status" value="1"/>
</dbReference>
<comment type="catalytic activity">
    <reaction evidence="12">
        <text>L-lysyl(36)-[histone H3] + 3 S-adenosyl-L-methionine = N(6),N(6),N(6)-trimethyl-L-lysyl(36)-[histone H3] + 3 S-adenosyl-L-homocysteine + 3 H(+)</text>
        <dbReference type="Rhea" id="RHEA:60324"/>
        <dbReference type="Rhea" id="RHEA-COMP:9785"/>
        <dbReference type="Rhea" id="RHEA-COMP:15536"/>
        <dbReference type="ChEBI" id="CHEBI:15378"/>
        <dbReference type="ChEBI" id="CHEBI:29969"/>
        <dbReference type="ChEBI" id="CHEBI:57856"/>
        <dbReference type="ChEBI" id="CHEBI:59789"/>
        <dbReference type="ChEBI" id="CHEBI:61961"/>
        <dbReference type="EC" id="2.1.1.359"/>
    </reaction>
</comment>
<evidence type="ECO:0000256" key="16">
    <source>
        <dbReference type="ARBA" id="ARBA00049789"/>
    </source>
</evidence>
<organism evidence="19">
    <name type="scientific">Homalodisca liturata</name>
    <dbReference type="NCBI Taxonomy" id="320908"/>
    <lineage>
        <taxon>Eukaryota</taxon>
        <taxon>Metazoa</taxon>
        <taxon>Ecdysozoa</taxon>
        <taxon>Arthropoda</taxon>
        <taxon>Hexapoda</taxon>
        <taxon>Insecta</taxon>
        <taxon>Pterygota</taxon>
        <taxon>Neoptera</taxon>
        <taxon>Paraneoptera</taxon>
        <taxon>Hemiptera</taxon>
        <taxon>Auchenorrhyncha</taxon>
        <taxon>Membracoidea</taxon>
        <taxon>Cicadellidae</taxon>
        <taxon>Cicadellinae</taxon>
        <taxon>Proconiini</taxon>
        <taxon>Homalodisca</taxon>
    </lineage>
</organism>
<evidence type="ECO:0000256" key="3">
    <source>
        <dbReference type="ARBA" id="ARBA00022490"/>
    </source>
</evidence>
<evidence type="ECO:0000256" key="5">
    <source>
        <dbReference type="ARBA" id="ARBA00022679"/>
    </source>
</evidence>
<dbReference type="SMART" id="SM00317">
    <property type="entry name" value="SET"/>
    <property type="match status" value="1"/>
</dbReference>
<evidence type="ECO:0000256" key="10">
    <source>
        <dbReference type="ARBA" id="ARBA00024057"/>
    </source>
</evidence>
<name>A0A1B6IJZ2_9HEMI</name>
<protein>
    <recommendedName>
        <fullName evidence="15">Protein-lysine N-trimethyltransferase SMYD5</fullName>
        <ecNumber evidence="2">2.1.1.359</ecNumber>
        <ecNumber evidence="10">2.1.1.372</ecNumber>
    </recommendedName>
    <alternativeName>
        <fullName evidence="11">SET and MYND domain-containing protein 5</fullName>
    </alternativeName>
    <alternativeName>
        <fullName evidence="16">[histone H3]-lysine20 N-trimethyltransferase SMYD5</fullName>
    </alternativeName>
    <alternativeName>
        <fullName evidence="17">[histone H4]-lysine36 N-trimethyltransferase SMYD5</fullName>
    </alternativeName>
</protein>
<keyword evidence="5" id="KW-0808">Transferase</keyword>
<dbReference type="GO" id="GO:0032259">
    <property type="term" value="P:methylation"/>
    <property type="evidence" value="ECO:0007669"/>
    <property type="project" value="UniProtKB-KW"/>
</dbReference>
<comment type="subcellular location">
    <subcellularLocation>
        <location evidence="1">Cytoplasm</location>
    </subcellularLocation>
</comment>
<evidence type="ECO:0000256" key="2">
    <source>
        <dbReference type="ARBA" id="ARBA00012178"/>
    </source>
</evidence>
<dbReference type="GO" id="GO:0140943">
    <property type="term" value="F:histone H4K20 trimethyltransferase activity"/>
    <property type="evidence" value="ECO:0007669"/>
    <property type="project" value="UniProtKB-EC"/>
</dbReference>
<dbReference type="EMBL" id="GECU01020469">
    <property type="protein sequence ID" value="JAS87237.1"/>
    <property type="molecule type" value="Transcribed_RNA"/>
</dbReference>
<dbReference type="InterPro" id="IPR046341">
    <property type="entry name" value="SET_dom_sf"/>
</dbReference>
<keyword evidence="6" id="KW-0949">S-adenosyl-L-methionine</keyword>
<dbReference type="Gene3D" id="2.170.270.10">
    <property type="entry name" value="SET domain"/>
    <property type="match status" value="2"/>
</dbReference>
<comment type="catalytic activity">
    <reaction evidence="13">
        <text>L-lysyl(20)-[histone H4] + 3 S-adenosyl-L-methionine = N(6),N(6),N(6)-trimethyl-L-lysyl(20)-[histone H4] + 3 S-adenosyl-L-homocysteine + 3 H(+)</text>
        <dbReference type="Rhea" id="RHEA:64456"/>
        <dbReference type="Rhea" id="RHEA-COMP:15554"/>
        <dbReference type="Rhea" id="RHEA-COMP:15998"/>
        <dbReference type="ChEBI" id="CHEBI:15378"/>
        <dbReference type="ChEBI" id="CHEBI:29969"/>
        <dbReference type="ChEBI" id="CHEBI:57856"/>
        <dbReference type="ChEBI" id="CHEBI:59789"/>
        <dbReference type="ChEBI" id="CHEBI:61961"/>
        <dbReference type="EC" id="2.1.1.372"/>
    </reaction>
</comment>
<dbReference type="PROSITE" id="PS50280">
    <property type="entry name" value="SET"/>
    <property type="match status" value="1"/>
</dbReference>
<dbReference type="SUPFAM" id="SSF82199">
    <property type="entry name" value="SET domain"/>
    <property type="match status" value="1"/>
</dbReference>